<dbReference type="EMBL" id="JASCZI010272186">
    <property type="protein sequence ID" value="MED6220876.1"/>
    <property type="molecule type" value="Genomic_DNA"/>
</dbReference>
<protein>
    <submittedName>
        <fullName evidence="1">Uncharacterized protein</fullName>
    </submittedName>
</protein>
<name>A0ABU6ZFZ4_9FABA</name>
<evidence type="ECO:0000313" key="1">
    <source>
        <dbReference type="EMBL" id="MED6220876.1"/>
    </source>
</evidence>
<sequence>MGCKRGNFVNGVHVEPCLRNNIKGGGYNEERRRRSMGACGLLEVPRIEDHTFNLQILEGENMLRKRSAFAIWRTAIFARRQICVTLRCPVLMSPVSSSCRH</sequence>
<evidence type="ECO:0000313" key="2">
    <source>
        <dbReference type="Proteomes" id="UP001341840"/>
    </source>
</evidence>
<keyword evidence="2" id="KW-1185">Reference proteome</keyword>
<dbReference type="Proteomes" id="UP001341840">
    <property type="component" value="Unassembled WGS sequence"/>
</dbReference>
<reference evidence="1 2" key="1">
    <citation type="journal article" date="2023" name="Plants (Basel)">
        <title>Bridging the Gap: Combining Genomics and Transcriptomics Approaches to Understand Stylosanthes scabra, an Orphan Legume from the Brazilian Caatinga.</title>
        <authorList>
            <person name="Ferreira-Neto J.R.C."/>
            <person name="da Silva M.D."/>
            <person name="Binneck E."/>
            <person name="de Melo N.F."/>
            <person name="da Silva R.H."/>
            <person name="de Melo A.L.T.M."/>
            <person name="Pandolfi V."/>
            <person name="Bustamante F.O."/>
            <person name="Brasileiro-Vidal A.C."/>
            <person name="Benko-Iseppon A.M."/>
        </authorList>
    </citation>
    <scope>NUCLEOTIDE SEQUENCE [LARGE SCALE GENOMIC DNA]</scope>
    <source>
        <tissue evidence="1">Leaves</tissue>
    </source>
</reference>
<proteinExistence type="predicted"/>
<accession>A0ABU6ZFZ4</accession>
<gene>
    <name evidence="1" type="ORF">PIB30_049003</name>
</gene>
<organism evidence="1 2">
    <name type="scientific">Stylosanthes scabra</name>
    <dbReference type="NCBI Taxonomy" id="79078"/>
    <lineage>
        <taxon>Eukaryota</taxon>
        <taxon>Viridiplantae</taxon>
        <taxon>Streptophyta</taxon>
        <taxon>Embryophyta</taxon>
        <taxon>Tracheophyta</taxon>
        <taxon>Spermatophyta</taxon>
        <taxon>Magnoliopsida</taxon>
        <taxon>eudicotyledons</taxon>
        <taxon>Gunneridae</taxon>
        <taxon>Pentapetalae</taxon>
        <taxon>rosids</taxon>
        <taxon>fabids</taxon>
        <taxon>Fabales</taxon>
        <taxon>Fabaceae</taxon>
        <taxon>Papilionoideae</taxon>
        <taxon>50 kb inversion clade</taxon>
        <taxon>dalbergioids sensu lato</taxon>
        <taxon>Dalbergieae</taxon>
        <taxon>Pterocarpus clade</taxon>
        <taxon>Stylosanthes</taxon>
    </lineage>
</organism>
<comment type="caution">
    <text evidence="1">The sequence shown here is derived from an EMBL/GenBank/DDBJ whole genome shotgun (WGS) entry which is preliminary data.</text>
</comment>